<evidence type="ECO:0000313" key="3">
    <source>
        <dbReference type="Proteomes" id="UP000474777"/>
    </source>
</evidence>
<feature type="transmembrane region" description="Helical" evidence="1">
    <location>
        <begin position="220"/>
        <end position="239"/>
    </location>
</feature>
<keyword evidence="1" id="KW-0472">Membrane</keyword>
<organism evidence="2 3">
    <name type="scientific">Pontibacter burrus</name>
    <dbReference type="NCBI Taxonomy" id="2704466"/>
    <lineage>
        <taxon>Bacteria</taxon>
        <taxon>Pseudomonadati</taxon>
        <taxon>Bacteroidota</taxon>
        <taxon>Cytophagia</taxon>
        <taxon>Cytophagales</taxon>
        <taxon>Hymenobacteraceae</taxon>
        <taxon>Pontibacter</taxon>
    </lineage>
</organism>
<keyword evidence="1" id="KW-1133">Transmembrane helix</keyword>
<feature type="transmembrane region" description="Helical" evidence="1">
    <location>
        <begin position="106"/>
        <end position="123"/>
    </location>
</feature>
<dbReference type="InterPro" id="IPR025238">
    <property type="entry name" value="DUF4184"/>
</dbReference>
<reference evidence="2 3" key="1">
    <citation type="submission" date="2020-02" db="EMBL/GenBank/DDBJ databases">
        <authorList>
            <person name="Kim M.K."/>
        </authorList>
    </citation>
    <scope>NUCLEOTIDE SEQUENCE [LARGE SCALE GENOMIC DNA]</scope>
    <source>
        <strain evidence="2 3">BT327</strain>
    </source>
</reference>
<keyword evidence="3" id="KW-1185">Reference proteome</keyword>
<dbReference type="RefSeq" id="WP_163915107.1">
    <property type="nucleotide sequence ID" value="NZ_JAAGWD010000004.1"/>
</dbReference>
<comment type="caution">
    <text evidence="2">The sequence shown here is derived from an EMBL/GenBank/DDBJ whole genome shotgun (WGS) entry which is preliminary data.</text>
</comment>
<dbReference type="Proteomes" id="UP000474777">
    <property type="component" value="Unassembled WGS sequence"/>
</dbReference>
<dbReference type="AlphaFoldDB" id="A0A6B3LX71"/>
<evidence type="ECO:0000313" key="2">
    <source>
        <dbReference type="EMBL" id="NEM98220.1"/>
    </source>
</evidence>
<keyword evidence="1" id="KW-0812">Transmembrane</keyword>
<protein>
    <submittedName>
        <fullName evidence="2">DUF4184 family protein</fullName>
    </submittedName>
</protein>
<dbReference type="Pfam" id="PF13803">
    <property type="entry name" value="DUF4184"/>
    <property type="match status" value="1"/>
</dbReference>
<dbReference type="EMBL" id="JAAGWD010000004">
    <property type="protein sequence ID" value="NEM98220.1"/>
    <property type="molecule type" value="Genomic_DNA"/>
</dbReference>
<proteinExistence type="predicted"/>
<gene>
    <name evidence="2" type="ORF">GXP69_10975</name>
</gene>
<evidence type="ECO:0000256" key="1">
    <source>
        <dbReference type="SAM" id="Phobius"/>
    </source>
</evidence>
<feature type="transmembrane region" description="Helical" evidence="1">
    <location>
        <begin position="186"/>
        <end position="208"/>
    </location>
</feature>
<feature type="transmembrane region" description="Helical" evidence="1">
    <location>
        <begin position="54"/>
        <end position="74"/>
    </location>
</feature>
<feature type="transmembrane region" description="Helical" evidence="1">
    <location>
        <begin position="156"/>
        <end position="174"/>
    </location>
</feature>
<feature type="transmembrane region" description="Helical" evidence="1">
    <location>
        <begin position="21"/>
        <end position="42"/>
    </location>
</feature>
<sequence length="249" mass="28052">MPFTAAHPAIIIPLQRLHSRWLSTTGLIVGSISPDFAYFLLGPRLSNLSHSLKGLLLFNLPMAFVLAIFFHVLVRDQVIQYLPDYFRKKALAIEPLRIGKYLLRNAYIFAISVLIGAFGHLLWDSFTHYDGYFVRNNAFLLQPVSLGFIEVPLCRVLQHVSTVVGFSILGWHISTLPSATITQKRWYAWIGYWILIGFIAAVFLLLNLPTHVHLSSLEKLVVPYLTGLLLAIVVLAILGKIRQLFSANS</sequence>
<accession>A0A6B3LX71</accession>
<name>A0A6B3LX71_9BACT</name>